<evidence type="ECO:0000256" key="10">
    <source>
        <dbReference type="ARBA" id="ARBA00023180"/>
    </source>
</evidence>
<keyword evidence="8 17" id="KW-0472">Membrane</keyword>
<keyword evidence="5 17" id="KW-0812">Transmembrane</keyword>
<feature type="transmembrane region" description="Helical" evidence="17">
    <location>
        <begin position="49"/>
        <end position="67"/>
    </location>
</feature>
<evidence type="ECO:0000256" key="14">
    <source>
        <dbReference type="PIRSR" id="PIRSR601508-2"/>
    </source>
</evidence>
<evidence type="ECO:0000313" key="19">
    <source>
        <dbReference type="EMBL" id="KAK8752218.1"/>
    </source>
</evidence>
<dbReference type="PANTHER" id="PTHR18966">
    <property type="entry name" value="IONOTROPIC GLUTAMATE RECEPTOR"/>
    <property type="match status" value="1"/>
</dbReference>
<keyword evidence="4" id="KW-1003">Cell membrane</keyword>
<evidence type="ECO:0000313" key="20">
    <source>
        <dbReference type="Proteomes" id="UP001445076"/>
    </source>
</evidence>
<sequence>MAPLTISPERSQALHFTKPFKYHGITILIKRTAVVPALVSILQPFHGTLWLLLLATVHVIALLIWLVDRLSPVYRLEGAETDSLVLSEAFWFSWSVILNSGLTEGTPRCMSGRILGIVWAGFAMIMVASYTANLAAFLVLDTPTTTITGINDARLRNPVENFTFATVRGSAVDMFFRRKTEWANMYRVMEAHNYPTVDLALQALRDGSLQAFIWESSRLEYEASRDCSLVTVGELFGRSGYGVGLKKGSPWADKITLDILDLHERGYMEDLDKVWIWNDGAICQEDQLDANFSKRLGLKNLEGIFIMVAGGVISGVILVLGEIVYDRCRSGRSQRDEDLQCVATQMVNREHSDNERGTDEDTEISVMTTQAEVHSTRAHYSLHTGNNRQSCTTNASCNISNSKVDEQPPQDGCCACCNTKGLMLQDLRLSEDDSLLLDVGHRLEGSPNIPEEWKTRTPLQWFQYYLQILKKDAEADDSSNSPESLAVMEDFVEFVREIGIRDFSELYMDDFFPGQPLEVSEVEYEADDDSGSHLSSDSVHLRQVSGCPEGAISIQVNERQVNPKTLPMKCLCEKLPDVVDNCGERDVCLQSGLNICAETAVSTDGGGRQVEGDASQGHEKPRGREDPRQAVHV</sequence>
<dbReference type="SUPFAM" id="SSF81324">
    <property type="entry name" value="Voltage-gated potassium channels"/>
    <property type="match status" value="1"/>
</dbReference>
<keyword evidence="9" id="KW-0675">Receptor</keyword>
<evidence type="ECO:0000256" key="12">
    <source>
        <dbReference type="ARBA" id="ARBA00023303"/>
    </source>
</evidence>
<keyword evidence="11" id="KW-1071">Ligand-gated ion channel</keyword>
<keyword evidence="12" id="KW-0407">Ion channel</keyword>
<dbReference type="InterPro" id="IPR001508">
    <property type="entry name" value="Iono_Glu_rcpt_met"/>
</dbReference>
<feature type="compositionally biased region" description="Basic and acidic residues" evidence="16">
    <location>
        <begin position="616"/>
        <end position="633"/>
    </location>
</feature>
<gene>
    <name evidence="19" type="ORF">OTU49_012566</name>
</gene>
<feature type="binding site" evidence="13">
    <location>
        <position position="5"/>
    </location>
    <ligand>
        <name>L-glutamate</name>
        <dbReference type="ChEBI" id="CHEBI:29985"/>
    </ligand>
</feature>
<dbReference type="PRINTS" id="PR00177">
    <property type="entry name" value="NMDARECEPTOR"/>
</dbReference>
<keyword evidence="6 17" id="KW-1133">Transmembrane helix</keyword>
<feature type="region of interest" description="Disordered" evidence="16">
    <location>
        <begin position="601"/>
        <end position="633"/>
    </location>
</feature>
<evidence type="ECO:0000256" key="7">
    <source>
        <dbReference type="ARBA" id="ARBA00023065"/>
    </source>
</evidence>
<dbReference type="Proteomes" id="UP001445076">
    <property type="component" value="Unassembled WGS sequence"/>
</dbReference>
<evidence type="ECO:0000259" key="18">
    <source>
        <dbReference type="SMART" id="SM00079"/>
    </source>
</evidence>
<evidence type="ECO:0000256" key="13">
    <source>
        <dbReference type="PIRSR" id="PIRSR601508-1"/>
    </source>
</evidence>
<dbReference type="Gene3D" id="3.40.190.10">
    <property type="entry name" value="Periplasmic binding protein-like II"/>
    <property type="match status" value="3"/>
</dbReference>
<feature type="transmembrane region" description="Helical" evidence="17">
    <location>
        <begin position="304"/>
        <end position="325"/>
    </location>
</feature>
<keyword evidence="15" id="KW-1015">Disulfide bond</keyword>
<dbReference type="InterPro" id="IPR015683">
    <property type="entry name" value="Ionotropic_Glu_rcpt"/>
</dbReference>
<evidence type="ECO:0000256" key="11">
    <source>
        <dbReference type="ARBA" id="ARBA00023286"/>
    </source>
</evidence>
<comment type="similarity">
    <text evidence="2">Belongs to the glutamate-gated ion channel (TC 1.A.10.1) family.</text>
</comment>
<dbReference type="AlphaFoldDB" id="A0AAW0Y5V7"/>
<comment type="caution">
    <text evidence="19">The sequence shown here is derived from an EMBL/GenBank/DDBJ whole genome shotgun (WGS) entry which is preliminary data.</text>
</comment>
<feature type="site" description="Interaction with the cone snail toxin Con-ikot-ikot" evidence="14">
    <location>
        <position position="177"/>
    </location>
</feature>
<dbReference type="GO" id="GO:0038023">
    <property type="term" value="F:signaling receptor activity"/>
    <property type="evidence" value="ECO:0007669"/>
    <property type="project" value="InterPro"/>
</dbReference>
<keyword evidence="7" id="KW-0406">Ion transport</keyword>
<dbReference type="Pfam" id="PF00060">
    <property type="entry name" value="Lig_chan"/>
    <property type="match status" value="1"/>
</dbReference>
<evidence type="ECO:0000256" key="6">
    <source>
        <dbReference type="ARBA" id="ARBA00022989"/>
    </source>
</evidence>
<dbReference type="EMBL" id="JARKIK010000005">
    <property type="protein sequence ID" value="KAK8752218.1"/>
    <property type="molecule type" value="Genomic_DNA"/>
</dbReference>
<keyword evidence="10" id="KW-0325">Glycoprotein</keyword>
<name>A0AAW0Y5V7_CHEQU</name>
<keyword evidence="3" id="KW-0813">Transport</keyword>
<dbReference type="FunFam" id="3.40.190.10:FF:000010">
    <property type="entry name" value="glutamate receptor ionotropic, NMDA 1 isoform X1"/>
    <property type="match status" value="1"/>
</dbReference>
<protein>
    <recommendedName>
        <fullName evidence="18">Ionotropic glutamate receptor C-terminal domain-containing protein</fullName>
    </recommendedName>
</protein>
<proteinExistence type="inferred from homology"/>
<evidence type="ECO:0000256" key="2">
    <source>
        <dbReference type="ARBA" id="ARBA00008685"/>
    </source>
</evidence>
<dbReference type="SUPFAM" id="SSF53850">
    <property type="entry name" value="Periplasmic binding protein-like II"/>
    <property type="match status" value="1"/>
</dbReference>
<feature type="domain" description="Ionotropic glutamate receptor C-terminal" evidence="18">
    <location>
        <begin position="68"/>
        <end position="278"/>
    </location>
</feature>
<evidence type="ECO:0000256" key="8">
    <source>
        <dbReference type="ARBA" id="ARBA00023136"/>
    </source>
</evidence>
<feature type="transmembrane region" description="Helical" evidence="17">
    <location>
        <begin position="114"/>
        <end position="140"/>
    </location>
</feature>
<feature type="binding site" evidence="13">
    <location>
        <position position="3"/>
    </location>
    <ligand>
        <name>L-glutamate</name>
        <dbReference type="ChEBI" id="CHEBI:29985"/>
    </ligand>
</feature>
<dbReference type="SMART" id="SM00079">
    <property type="entry name" value="PBPe"/>
    <property type="match status" value="1"/>
</dbReference>
<keyword evidence="20" id="KW-1185">Reference proteome</keyword>
<feature type="site" description="Crucial to convey clamshell closure to channel opening" evidence="14">
    <location>
        <position position="147"/>
    </location>
</feature>
<dbReference type="InterPro" id="IPR001320">
    <property type="entry name" value="Iontro_rcpt_C"/>
</dbReference>
<dbReference type="GO" id="GO:0005886">
    <property type="term" value="C:plasma membrane"/>
    <property type="evidence" value="ECO:0007669"/>
    <property type="project" value="UniProtKB-SubCell"/>
</dbReference>
<evidence type="ECO:0000256" key="1">
    <source>
        <dbReference type="ARBA" id="ARBA00004651"/>
    </source>
</evidence>
<evidence type="ECO:0000256" key="15">
    <source>
        <dbReference type="PIRSR" id="PIRSR601508-3"/>
    </source>
</evidence>
<evidence type="ECO:0000256" key="3">
    <source>
        <dbReference type="ARBA" id="ARBA00022448"/>
    </source>
</evidence>
<feature type="binding site" evidence="13">
    <location>
        <position position="10"/>
    </location>
    <ligand>
        <name>L-glutamate</name>
        <dbReference type="ChEBI" id="CHEBI:29985"/>
    </ligand>
</feature>
<evidence type="ECO:0000256" key="16">
    <source>
        <dbReference type="SAM" id="MobiDB-lite"/>
    </source>
</evidence>
<evidence type="ECO:0000256" key="4">
    <source>
        <dbReference type="ARBA" id="ARBA00022475"/>
    </source>
</evidence>
<evidence type="ECO:0000256" key="5">
    <source>
        <dbReference type="ARBA" id="ARBA00022692"/>
    </source>
</evidence>
<evidence type="ECO:0000256" key="9">
    <source>
        <dbReference type="ARBA" id="ARBA00023170"/>
    </source>
</evidence>
<feature type="binding site" evidence="13">
    <location>
        <position position="215"/>
    </location>
    <ligand>
        <name>L-glutamate</name>
        <dbReference type="ChEBI" id="CHEBI:29985"/>
    </ligand>
</feature>
<dbReference type="GO" id="GO:0015276">
    <property type="term" value="F:ligand-gated monoatomic ion channel activity"/>
    <property type="evidence" value="ECO:0007669"/>
    <property type="project" value="InterPro"/>
</dbReference>
<comment type="subcellular location">
    <subcellularLocation>
        <location evidence="1">Cell membrane</location>
        <topology evidence="1">Multi-pass membrane protein</topology>
    </subcellularLocation>
</comment>
<reference evidence="19 20" key="1">
    <citation type="journal article" date="2024" name="BMC Genomics">
        <title>Genome assembly of redclaw crayfish (Cherax quadricarinatus) provides insights into its immune adaptation and hypoxia tolerance.</title>
        <authorList>
            <person name="Liu Z."/>
            <person name="Zheng J."/>
            <person name="Li H."/>
            <person name="Fang K."/>
            <person name="Wang S."/>
            <person name="He J."/>
            <person name="Zhou D."/>
            <person name="Weng S."/>
            <person name="Chi M."/>
            <person name="Gu Z."/>
            <person name="He J."/>
            <person name="Li F."/>
            <person name="Wang M."/>
        </authorList>
    </citation>
    <scope>NUCLEOTIDE SEQUENCE [LARGE SCALE GENOMIC DNA]</scope>
    <source>
        <strain evidence="19">ZL_2023a</strain>
    </source>
</reference>
<feature type="disulfide bond" evidence="15">
    <location>
        <begin position="227"/>
        <end position="283"/>
    </location>
</feature>
<evidence type="ECO:0000256" key="17">
    <source>
        <dbReference type="SAM" id="Phobius"/>
    </source>
</evidence>
<organism evidence="19 20">
    <name type="scientific">Cherax quadricarinatus</name>
    <name type="common">Australian red claw crayfish</name>
    <dbReference type="NCBI Taxonomy" id="27406"/>
    <lineage>
        <taxon>Eukaryota</taxon>
        <taxon>Metazoa</taxon>
        <taxon>Ecdysozoa</taxon>
        <taxon>Arthropoda</taxon>
        <taxon>Crustacea</taxon>
        <taxon>Multicrustacea</taxon>
        <taxon>Malacostraca</taxon>
        <taxon>Eumalacostraca</taxon>
        <taxon>Eucarida</taxon>
        <taxon>Decapoda</taxon>
        <taxon>Pleocyemata</taxon>
        <taxon>Astacidea</taxon>
        <taxon>Parastacoidea</taxon>
        <taxon>Parastacidae</taxon>
        <taxon>Cherax</taxon>
    </lineage>
</organism>
<accession>A0AAW0Y5V7</accession>